<evidence type="ECO:0000256" key="1">
    <source>
        <dbReference type="ARBA" id="ARBA00004370"/>
    </source>
</evidence>
<evidence type="ECO:0000313" key="7">
    <source>
        <dbReference type="EMBL" id="ETO19608.1"/>
    </source>
</evidence>
<keyword evidence="4" id="KW-0406">Ion transport</keyword>
<evidence type="ECO:0000256" key="3">
    <source>
        <dbReference type="ARBA" id="ARBA00022781"/>
    </source>
</evidence>
<reference evidence="7 8" key="1">
    <citation type="journal article" date="2013" name="Curr. Biol.">
        <title>The Genome of the Foraminiferan Reticulomyxa filosa.</title>
        <authorList>
            <person name="Glockner G."/>
            <person name="Hulsmann N."/>
            <person name="Schleicher M."/>
            <person name="Noegel A.A."/>
            <person name="Eichinger L."/>
            <person name="Gallinger C."/>
            <person name="Pawlowski J."/>
            <person name="Sierra R."/>
            <person name="Euteneuer U."/>
            <person name="Pillet L."/>
            <person name="Moustafa A."/>
            <person name="Platzer M."/>
            <person name="Groth M."/>
            <person name="Szafranski K."/>
            <person name="Schliwa M."/>
        </authorList>
    </citation>
    <scope>NUCLEOTIDE SEQUENCE [LARGE SCALE GENOMIC DNA]</scope>
</reference>
<comment type="subcellular location">
    <subcellularLocation>
        <location evidence="1">Membrane</location>
    </subcellularLocation>
</comment>
<dbReference type="Pfam" id="PF00213">
    <property type="entry name" value="OSCP"/>
    <property type="match status" value="1"/>
</dbReference>
<gene>
    <name evidence="7" type="ORF">RFI_17621</name>
</gene>
<dbReference type="PRINTS" id="PR00125">
    <property type="entry name" value="ATPASEDELTA"/>
</dbReference>
<evidence type="ECO:0000256" key="2">
    <source>
        <dbReference type="ARBA" id="ARBA00022448"/>
    </source>
</evidence>
<dbReference type="GO" id="GO:0046933">
    <property type="term" value="F:proton-transporting ATP synthase activity, rotational mechanism"/>
    <property type="evidence" value="ECO:0007669"/>
    <property type="project" value="InterPro"/>
</dbReference>
<accession>X6N116</accession>
<evidence type="ECO:0000256" key="6">
    <source>
        <dbReference type="ARBA" id="ARBA00023310"/>
    </source>
</evidence>
<keyword evidence="8" id="KW-1185">Reference proteome</keyword>
<dbReference type="HAMAP" id="MF_01416">
    <property type="entry name" value="ATP_synth_delta_bact"/>
    <property type="match status" value="1"/>
</dbReference>
<keyword evidence="5" id="KW-0472">Membrane</keyword>
<dbReference type="EMBL" id="ASPP01013478">
    <property type="protein sequence ID" value="ETO19608.1"/>
    <property type="molecule type" value="Genomic_DNA"/>
</dbReference>
<protein>
    <submittedName>
        <fullName evidence="7">ATP synthase F1, delta subunit</fullName>
    </submittedName>
</protein>
<dbReference type="AlphaFoldDB" id="X6N116"/>
<dbReference type="OrthoDB" id="1262810at2759"/>
<keyword evidence="3" id="KW-0375">Hydrogen ion transport</keyword>
<comment type="caution">
    <text evidence="7">The sequence shown here is derived from an EMBL/GenBank/DDBJ whole genome shotgun (WGS) entry which is preliminary data.</text>
</comment>
<dbReference type="InterPro" id="IPR000711">
    <property type="entry name" value="ATPase_OSCP/dsu"/>
</dbReference>
<organism evidence="7 8">
    <name type="scientific">Reticulomyxa filosa</name>
    <dbReference type="NCBI Taxonomy" id="46433"/>
    <lineage>
        <taxon>Eukaryota</taxon>
        <taxon>Sar</taxon>
        <taxon>Rhizaria</taxon>
        <taxon>Retaria</taxon>
        <taxon>Foraminifera</taxon>
        <taxon>Monothalamids</taxon>
        <taxon>Reticulomyxidae</taxon>
        <taxon>Reticulomyxa</taxon>
    </lineage>
</organism>
<evidence type="ECO:0000256" key="5">
    <source>
        <dbReference type="ARBA" id="ARBA00023136"/>
    </source>
</evidence>
<dbReference type="PANTHER" id="PTHR11910">
    <property type="entry name" value="ATP SYNTHASE DELTA CHAIN"/>
    <property type="match status" value="1"/>
</dbReference>
<dbReference type="GO" id="GO:0016020">
    <property type="term" value="C:membrane"/>
    <property type="evidence" value="ECO:0007669"/>
    <property type="project" value="UniProtKB-SubCell"/>
</dbReference>
<name>X6N116_RETFI</name>
<evidence type="ECO:0000313" key="8">
    <source>
        <dbReference type="Proteomes" id="UP000023152"/>
    </source>
</evidence>
<evidence type="ECO:0000256" key="4">
    <source>
        <dbReference type="ARBA" id="ARBA00023065"/>
    </source>
</evidence>
<proteinExistence type="inferred from homology"/>
<keyword evidence="6" id="KW-0066">ATP synthesis</keyword>
<sequence length="672" mass="77418">MFVEQGKNLQKKKTFRFSTPAFSAWSQRIQNLEKEYPGLYSSSFLDEQKDLIANRDSSLSQLLTDYENARTSVREKSGEDVFISFNEDKISAITTAPSRTVIQEKGKFEEKLKRGAECIQNILRLQVLAKKFNFWGGEKRGGEQGEKERCIVNKTKKLKVSQESSIEKKNLKMIELSEWGDKLEQWKATLEDDTSQGSFLGLPISDTELDQWVADQYVKAPLFQRKSPEEQKWMKELDEKLVEYLKSKKPDLDEDKWRSFNDACNEVFHPHKIEHYSLNDFSKSLFRAALWQSAERLHDVEKSVHKLQGLYNDTSDDDVKIIRRMYELYPDSHLPSLVALQLQITDPLFAARLVDETRARLEKQLVQRAIKDIVRDFELPYLKQQKDALQQQLDIMCFFVFFVLFELFGIDCSLRQKLSNIDAEIASYDEELPSLEKVLDEYLPEKLWSKNPSDVKEAILQYSAGKGSLDDVVDAVKKTLAPSPESANLTSSDILQMSIRYHNAKHENLDFWNLQEFISTITKIVTCLTNFSNSKQYIDQNLTSDNLLDLSRHMRKRLQGHGIDPLLINLVNILIEDEKISELGRVLGDFSQIMKIYRGEIEGVIASAQELTEDEFRLIMDTLTKANPGKKITMARTVEPGLLAGFVVKAGVQKFDFSLLTHIEKSRQAMQV</sequence>
<dbReference type="Proteomes" id="UP000023152">
    <property type="component" value="Unassembled WGS sequence"/>
</dbReference>
<keyword evidence="2" id="KW-0813">Transport</keyword>